<accession>A0AAV3NSS0</accession>
<keyword evidence="1" id="KW-0378">Hydrolase</keyword>
<evidence type="ECO:0000313" key="3">
    <source>
        <dbReference type="EMBL" id="GAA0141998.1"/>
    </source>
</evidence>
<gene>
    <name evidence="3" type="ORF">LIER_03009</name>
</gene>
<dbReference type="InterPro" id="IPR020084">
    <property type="entry name" value="NUDIX_hydrolase_CS"/>
</dbReference>
<dbReference type="PROSITE" id="PS00893">
    <property type="entry name" value="NUDIX_BOX"/>
    <property type="match status" value="1"/>
</dbReference>
<dbReference type="PANTHER" id="PTHR13994">
    <property type="entry name" value="NUDIX HYDROLASE RELATED"/>
    <property type="match status" value="1"/>
</dbReference>
<comment type="caution">
    <text evidence="3">The sequence shown here is derived from an EMBL/GenBank/DDBJ whole genome shotgun (WGS) entry which is preliminary data.</text>
</comment>
<evidence type="ECO:0000259" key="2">
    <source>
        <dbReference type="PROSITE" id="PS51462"/>
    </source>
</evidence>
<dbReference type="GO" id="GO:0047631">
    <property type="term" value="F:ADP-ribose diphosphatase activity"/>
    <property type="evidence" value="ECO:0007669"/>
    <property type="project" value="TreeGrafter"/>
</dbReference>
<name>A0AAV3NSS0_LITER</name>
<dbReference type="PROSITE" id="PS51462">
    <property type="entry name" value="NUDIX"/>
    <property type="match status" value="1"/>
</dbReference>
<keyword evidence="4" id="KW-1185">Reference proteome</keyword>
<dbReference type="Proteomes" id="UP001454036">
    <property type="component" value="Unassembled WGS sequence"/>
</dbReference>
<dbReference type="Gene3D" id="3.90.79.10">
    <property type="entry name" value="Nucleoside Triphosphate Pyrophosphohydrolase"/>
    <property type="match status" value="1"/>
</dbReference>
<dbReference type="GO" id="GO:0035529">
    <property type="term" value="F:NADH pyrophosphatase activity"/>
    <property type="evidence" value="ECO:0007669"/>
    <property type="project" value="TreeGrafter"/>
</dbReference>
<protein>
    <submittedName>
        <fullName evidence="3">Nucleotide phosphatase</fullName>
    </submittedName>
</protein>
<organism evidence="3 4">
    <name type="scientific">Lithospermum erythrorhizon</name>
    <name type="common">Purple gromwell</name>
    <name type="synonym">Lithospermum officinale var. erythrorhizon</name>
    <dbReference type="NCBI Taxonomy" id="34254"/>
    <lineage>
        <taxon>Eukaryota</taxon>
        <taxon>Viridiplantae</taxon>
        <taxon>Streptophyta</taxon>
        <taxon>Embryophyta</taxon>
        <taxon>Tracheophyta</taxon>
        <taxon>Spermatophyta</taxon>
        <taxon>Magnoliopsida</taxon>
        <taxon>eudicotyledons</taxon>
        <taxon>Gunneridae</taxon>
        <taxon>Pentapetalae</taxon>
        <taxon>asterids</taxon>
        <taxon>lamiids</taxon>
        <taxon>Boraginales</taxon>
        <taxon>Boraginaceae</taxon>
        <taxon>Boraginoideae</taxon>
        <taxon>Lithospermeae</taxon>
        <taxon>Lithospermum</taxon>
    </lineage>
</organism>
<dbReference type="InterPro" id="IPR003293">
    <property type="entry name" value="Nudix_hydrolase6-like"/>
</dbReference>
<dbReference type="Pfam" id="PF00293">
    <property type="entry name" value="NUDIX"/>
    <property type="match status" value="1"/>
</dbReference>
<reference evidence="3 4" key="1">
    <citation type="submission" date="2024-01" db="EMBL/GenBank/DDBJ databases">
        <title>The complete chloroplast genome sequence of Lithospermum erythrorhizon: insights into the phylogenetic relationship among Boraginaceae species and the maternal lineages of purple gromwells.</title>
        <authorList>
            <person name="Okada T."/>
            <person name="Watanabe K."/>
        </authorList>
    </citation>
    <scope>NUCLEOTIDE SEQUENCE [LARGE SCALE GENOMIC DNA]</scope>
</reference>
<dbReference type="GO" id="GO:0051287">
    <property type="term" value="F:NAD binding"/>
    <property type="evidence" value="ECO:0007669"/>
    <property type="project" value="TreeGrafter"/>
</dbReference>
<dbReference type="PANTHER" id="PTHR13994:SF30">
    <property type="entry name" value="NUDIX HYDROLASE 10"/>
    <property type="match status" value="1"/>
</dbReference>
<evidence type="ECO:0000256" key="1">
    <source>
        <dbReference type="ARBA" id="ARBA00022801"/>
    </source>
</evidence>
<dbReference type="InterPro" id="IPR000086">
    <property type="entry name" value="NUDIX_hydrolase_dom"/>
</dbReference>
<dbReference type="SUPFAM" id="SSF55811">
    <property type="entry name" value="Nudix"/>
    <property type="match status" value="1"/>
</dbReference>
<dbReference type="EMBL" id="BAABME010000348">
    <property type="protein sequence ID" value="GAA0141998.1"/>
    <property type="molecule type" value="Genomic_DNA"/>
</dbReference>
<proteinExistence type="predicted"/>
<evidence type="ECO:0000313" key="4">
    <source>
        <dbReference type="Proteomes" id="UP001454036"/>
    </source>
</evidence>
<dbReference type="InterPro" id="IPR015797">
    <property type="entry name" value="NUDIX_hydrolase-like_dom_sf"/>
</dbReference>
<feature type="domain" description="Nudix hydrolase" evidence="2">
    <location>
        <begin position="18"/>
        <end position="103"/>
    </location>
</feature>
<sequence length="103" mass="11764">MLVYWIPETYNTLHINATHRVQIGAIVMNDKKDLLVVQEKMGRFHGTGFWKMATGTLDEGEDVFRGAMREVKEETGVRTNLTVLMQPMNLQVFLHGIIKFGKA</sequence>
<dbReference type="AlphaFoldDB" id="A0AAV3NSS0"/>